<protein>
    <submittedName>
        <fullName evidence="1">Uncharacterized protein</fullName>
    </submittedName>
</protein>
<comment type="caution">
    <text evidence="1">The sequence shown here is derived from an EMBL/GenBank/DDBJ whole genome shotgun (WGS) entry which is preliminary data.</text>
</comment>
<dbReference type="EMBL" id="MU273806">
    <property type="protein sequence ID" value="KAI0028001.1"/>
    <property type="molecule type" value="Genomic_DNA"/>
</dbReference>
<evidence type="ECO:0000313" key="1">
    <source>
        <dbReference type="EMBL" id="KAI0028001.1"/>
    </source>
</evidence>
<gene>
    <name evidence="1" type="ORF">K488DRAFT_59795</name>
</gene>
<organism evidence="1 2">
    <name type="scientific">Vararia minispora EC-137</name>
    <dbReference type="NCBI Taxonomy" id="1314806"/>
    <lineage>
        <taxon>Eukaryota</taxon>
        <taxon>Fungi</taxon>
        <taxon>Dikarya</taxon>
        <taxon>Basidiomycota</taxon>
        <taxon>Agaricomycotina</taxon>
        <taxon>Agaricomycetes</taxon>
        <taxon>Russulales</taxon>
        <taxon>Lachnocladiaceae</taxon>
        <taxon>Vararia</taxon>
    </lineage>
</organism>
<accession>A0ACB8Q888</accession>
<reference evidence="1" key="2">
    <citation type="journal article" date="2022" name="New Phytol.">
        <title>Evolutionary transition to the ectomycorrhizal habit in the genomes of a hyperdiverse lineage of mushroom-forming fungi.</title>
        <authorList>
            <person name="Looney B."/>
            <person name="Miyauchi S."/>
            <person name="Morin E."/>
            <person name="Drula E."/>
            <person name="Courty P.E."/>
            <person name="Kohler A."/>
            <person name="Kuo A."/>
            <person name="LaButti K."/>
            <person name="Pangilinan J."/>
            <person name="Lipzen A."/>
            <person name="Riley R."/>
            <person name="Andreopoulos W."/>
            <person name="He G."/>
            <person name="Johnson J."/>
            <person name="Nolan M."/>
            <person name="Tritt A."/>
            <person name="Barry K.W."/>
            <person name="Grigoriev I.V."/>
            <person name="Nagy L.G."/>
            <person name="Hibbett D."/>
            <person name="Henrissat B."/>
            <person name="Matheny P.B."/>
            <person name="Labbe J."/>
            <person name="Martin F.M."/>
        </authorList>
    </citation>
    <scope>NUCLEOTIDE SEQUENCE</scope>
    <source>
        <strain evidence="1">EC-137</strain>
    </source>
</reference>
<sequence>MDEDAPFTASPDALPDPDVDDFLLEPFGGRAGAPVDPRAQPGSCYAQYEAALGPGSIPDDNPFYPFTSQLDWEVARWAKTRGLGSTAFTDLLKIPEVTGRLGLSYHSSRNLNDILRSSLPGRPSFSRSTVEVAGQTYELYLRDAMECVKALYGSPELASELVFAPVKHFTSINGERIRMYSDMHTGKWWWQIQQKLERQKPGVTVVPLIISSDKTQLTQFRNRSAYPVYLTLGNIPKETCRKPSRQAQLLLGYFPVTSMEHIKNDEVRRRALASLFHECMHLALAPVKDAGRNGIELASGDGVSRRCHPIFAAFVGDYPEQVLVTLSKTGECPKGSIDPTELGSYDADCELRSVATAINALQTLELTNDPLAYVQACHAAGLKPVDAFWKDLPYSNVYLVITPDILHQLYQGMVKHVVSWLKIAYGKRAIDTRFQSLPPNHHLRLFSKGISKLSRVSGSEHQDICRSLLGVIADLPLPNGQSPTRILRAVRALLDFVYLAQYPVHTTLSLNQLDDALAVFHANKQVFIDLGVREHFNLPKLHSLRHYAYSIKMLGSADNFNTSYSEHLHIDFAKSAYRASNRKDEYPQMTRWLIRREQIHAHAAYIAWRLHGRPEAMDHPPPLPPRQPKLRRRIARFPNEKSVSFARAAERFGAGDFERILKEYIVHANHPAFTSAEVSALVASWVLPFRSVSAYYRLKFWHPDGLGHDRTLEILDSLHARPAYADTQGRTIGGRFDTALINEDGEGGQSGVTGYRVGQIRMIFALSKNAVNASFLEGRAPSSHFAYVEWFSRFPPNPDRNHHMFKIHRSTIQGERVASIIPIQDICRSIHLFPRFGWTKDPSWTSKNVLELCKEFFVNCFSDRQCYVTVR</sequence>
<reference evidence="1" key="1">
    <citation type="submission" date="2021-02" db="EMBL/GenBank/DDBJ databases">
        <authorList>
            <consortium name="DOE Joint Genome Institute"/>
            <person name="Ahrendt S."/>
            <person name="Looney B.P."/>
            <person name="Miyauchi S."/>
            <person name="Morin E."/>
            <person name="Drula E."/>
            <person name="Courty P.E."/>
            <person name="Chicoki N."/>
            <person name="Fauchery L."/>
            <person name="Kohler A."/>
            <person name="Kuo A."/>
            <person name="Labutti K."/>
            <person name="Pangilinan J."/>
            <person name="Lipzen A."/>
            <person name="Riley R."/>
            <person name="Andreopoulos W."/>
            <person name="He G."/>
            <person name="Johnson J."/>
            <person name="Barry K.W."/>
            <person name="Grigoriev I.V."/>
            <person name="Nagy L."/>
            <person name="Hibbett D."/>
            <person name="Henrissat B."/>
            <person name="Matheny P.B."/>
            <person name="Labbe J."/>
            <person name="Martin F."/>
        </authorList>
    </citation>
    <scope>NUCLEOTIDE SEQUENCE</scope>
    <source>
        <strain evidence="1">EC-137</strain>
    </source>
</reference>
<name>A0ACB8Q888_9AGAM</name>
<dbReference type="Proteomes" id="UP000814128">
    <property type="component" value="Unassembled WGS sequence"/>
</dbReference>
<keyword evidence="2" id="KW-1185">Reference proteome</keyword>
<evidence type="ECO:0000313" key="2">
    <source>
        <dbReference type="Proteomes" id="UP000814128"/>
    </source>
</evidence>
<proteinExistence type="predicted"/>